<keyword evidence="3" id="KW-1185">Reference proteome</keyword>
<gene>
    <name evidence="2" type="ORF">AB0K95_32035</name>
</gene>
<organism evidence="2 3">
    <name type="scientific">Streptomyces werraensis</name>
    <dbReference type="NCBI Taxonomy" id="68284"/>
    <lineage>
        <taxon>Bacteria</taxon>
        <taxon>Bacillati</taxon>
        <taxon>Actinomycetota</taxon>
        <taxon>Actinomycetes</taxon>
        <taxon>Kitasatosporales</taxon>
        <taxon>Streptomycetaceae</taxon>
        <taxon>Streptomyces</taxon>
    </lineage>
</organism>
<evidence type="ECO:0000313" key="3">
    <source>
        <dbReference type="Proteomes" id="UP001552527"/>
    </source>
</evidence>
<name>A0ABV3JP12_9ACTN</name>
<dbReference type="EMBL" id="JBFATE010000023">
    <property type="protein sequence ID" value="MEV5249851.1"/>
    <property type="molecule type" value="Genomic_DNA"/>
</dbReference>
<reference evidence="2 3" key="1">
    <citation type="submission" date="2024-06" db="EMBL/GenBank/DDBJ databases">
        <title>The Natural Products Discovery Center: Release of the First 8490 Sequenced Strains for Exploring Actinobacteria Biosynthetic Diversity.</title>
        <authorList>
            <person name="Kalkreuter E."/>
            <person name="Kautsar S.A."/>
            <person name="Yang D."/>
            <person name="Bader C.D."/>
            <person name="Teijaro C.N."/>
            <person name="Fluegel L."/>
            <person name="Davis C.M."/>
            <person name="Simpson J.R."/>
            <person name="Lauterbach L."/>
            <person name="Steele A.D."/>
            <person name="Gui C."/>
            <person name="Meng S."/>
            <person name="Li G."/>
            <person name="Viehrig K."/>
            <person name="Ye F."/>
            <person name="Su P."/>
            <person name="Kiefer A.F."/>
            <person name="Nichols A."/>
            <person name="Cepeda A.J."/>
            <person name="Yan W."/>
            <person name="Fan B."/>
            <person name="Jiang Y."/>
            <person name="Adhikari A."/>
            <person name="Zheng C.-J."/>
            <person name="Schuster L."/>
            <person name="Cowan T.M."/>
            <person name="Smanski M.J."/>
            <person name="Chevrette M.G."/>
            <person name="De Carvalho L.P.S."/>
            <person name="Shen B."/>
        </authorList>
    </citation>
    <scope>NUCLEOTIDE SEQUENCE [LARGE SCALE GENOMIC DNA]</scope>
    <source>
        <strain evidence="2 3">NPDC052768</strain>
    </source>
</reference>
<feature type="region of interest" description="Disordered" evidence="1">
    <location>
        <begin position="48"/>
        <end position="111"/>
    </location>
</feature>
<evidence type="ECO:0000256" key="1">
    <source>
        <dbReference type="SAM" id="MobiDB-lite"/>
    </source>
</evidence>
<dbReference type="Proteomes" id="UP001552527">
    <property type="component" value="Unassembled WGS sequence"/>
</dbReference>
<proteinExistence type="predicted"/>
<dbReference type="RefSeq" id="WP_364027370.1">
    <property type="nucleotide sequence ID" value="NZ_JBFATE010000023.1"/>
</dbReference>
<evidence type="ECO:0000313" key="2">
    <source>
        <dbReference type="EMBL" id="MEV5249851.1"/>
    </source>
</evidence>
<sequence>MLEQLVFDLAERALLVALVPADEPCCLQSAEGAPYGVTADQAAAVRREDSLGAQRREDISNGERAPGRGQEQAVQQRQGVQWIGQAGPEDHVRVNRHRRPRLRASASGRPDLPRLKVVGRRVVQNVHLPK</sequence>
<accession>A0ABV3JP12</accession>
<comment type="caution">
    <text evidence="2">The sequence shown here is derived from an EMBL/GenBank/DDBJ whole genome shotgun (WGS) entry which is preliminary data.</text>
</comment>
<feature type="compositionally biased region" description="Low complexity" evidence="1">
    <location>
        <begin position="67"/>
        <end position="81"/>
    </location>
</feature>
<feature type="compositionally biased region" description="Basic and acidic residues" evidence="1">
    <location>
        <begin position="48"/>
        <end position="61"/>
    </location>
</feature>
<protein>
    <submittedName>
        <fullName evidence="2">Uncharacterized protein</fullName>
    </submittedName>
</protein>